<keyword evidence="2" id="KW-0472">Membrane</keyword>
<reference evidence="4" key="1">
    <citation type="journal article" date="2024" name="BMC Genomics">
        <title>Functional annotation of a divergent genome using sequence and structure-based similarity.</title>
        <authorList>
            <person name="Svedberg D."/>
            <person name="Winiger R.R."/>
            <person name="Berg A."/>
            <person name="Sharma H."/>
            <person name="Tellgren-Roth C."/>
            <person name="Debrunner-Vossbrinck B.A."/>
            <person name="Vossbrinck C.R."/>
            <person name="Barandun J."/>
        </authorList>
    </citation>
    <scope>NUCLEOTIDE SEQUENCE</scope>
    <source>
        <strain evidence="4">Illinois isolate</strain>
    </source>
</reference>
<organism evidence="4 5">
    <name type="scientific">Vairimorpha necatrix</name>
    <dbReference type="NCBI Taxonomy" id="6039"/>
    <lineage>
        <taxon>Eukaryota</taxon>
        <taxon>Fungi</taxon>
        <taxon>Fungi incertae sedis</taxon>
        <taxon>Microsporidia</taxon>
        <taxon>Nosematidae</taxon>
        <taxon>Vairimorpha</taxon>
    </lineage>
</organism>
<accession>A0AAX4JDM5</accession>
<dbReference type="SUPFAM" id="SSF46565">
    <property type="entry name" value="Chaperone J-domain"/>
    <property type="match status" value="1"/>
</dbReference>
<dbReference type="SMART" id="SM00271">
    <property type="entry name" value="DnaJ"/>
    <property type="match status" value="1"/>
</dbReference>
<dbReference type="CDD" id="cd06257">
    <property type="entry name" value="DnaJ"/>
    <property type="match status" value="1"/>
</dbReference>
<gene>
    <name evidence="4" type="ORF">VNE69_07179</name>
</gene>
<feature type="domain" description="J" evidence="3">
    <location>
        <begin position="62"/>
        <end position="126"/>
    </location>
</feature>
<dbReference type="GO" id="GO:0036503">
    <property type="term" value="P:ERAD pathway"/>
    <property type="evidence" value="ECO:0007669"/>
    <property type="project" value="TreeGrafter"/>
</dbReference>
<sequence length="215" mass="26492">MNYKEEGDKQLSAANYLEYYNAYKKYHHKTQTEKSAQELKYAKKKLELYKELCEFLKKDENKYYEVLNVKKDATAKEIRDSFTKLISKYHPDKTKIKESNSVSRIIHKAYVVLSNPKKRQEYDDSLNKIYTPRFRVREWEFTNQPYDIFRNNDYSYRYEGYNIFENEDYTIINNILYRNFFNYRTNRRLTRARWDEQVYLKLIIFLLLSYFILCV</sequence>
<dbReference type="RefSeq" id="XP_065330258.1">
    <property type="nucleotide sequence ID" value="XM_065474186.1"/>
</dbReference>
<keyword evidence="1" id="KW-0143">Chaperone</keyword>
<dbReference type="InterPro" id="IPR036869">
    <property type="entry name" value="J_dom_sf"/>
</dbReference>
<dbReference type="InterPro" id="IPR051948">
    <property type="entry name" value="Hsp70_co-chaperone_J-domain"/>
</dbReference>
<dbReference type="PANTHER" id="PTHR44360:SF1">
    <property type="entry name" value="DNAJ HOMOLOG SUBFAMILY B MEMBER 9"/>
    <property type="match status" value="1"/>
</dbReference>
<keyword evidence="2" id="KW-1133">Transmembrane helix</keyword>
<dbReference type="InterPro" id="IPR001623">
    <property type="entry name" value="DnaJ_domain"/>
</dbReference>
<keyword evidence="2" id="KW-0812">Transmembrane</keyword>
<dbReference type="GO" id="GO:0005783">
    <property type="term" value="C:endoplasmic reticulum"/>
    <property type="evidence" value="ECO:0007669"/>
    <property type="project" value="TreeGrafter"/>
</dbReference>
<keyword evidence="5" id="KW-1185">Reference proteome</keyword>
<dbReference type="EMBL" id="CP142732">
    <property type="protein sequence ID" value="WUR04113.1"/>
    <property type="molecule type" value="Genomic_DNA"/>
</dbReference>
<dbReference type="GO" id="GO:0051787">
    <property type="term" value="F:misfolded protein binding"/>
    <property type="evidence" value="ECO:0007669"/>
    <property type="project" value="TreeGrafter"/>
</dbReference>
<evidence type="ECO:0000256" key="1">
    <source>
        <dbReference type="ARBA" id="ARBA00023186"/>
    </source>
</evidence>
<evidence type="ECO:0000313" key="4">
    <source>
        <dbReference type="EMBL" id="WUR04113.1"/>
    </source>
</evidence>
<dbReference type="GO" id="GO:0051087">
    <property type="term" value="F:protein-folding chaperone binding"/>
    <property type="evidence" value="ECO:0007669"/>
    <property type="project" value="TreeGrafter"/>
</dbReference>
<dbReference type="PROSITE" id="PS50076">
    <property type="entry name" value="DNAJ_2"/>
    <property type="match status" value="1"/>
</dbReference>
<proteinExistence type="predicted"/>
<dbReference type="Proteomes" id="UP001334084">
    <property type="component" value="Chromosome 7"/>
</dbReference>
<name>A0AAX4JDM5_9MICR</name>
<dbReference type="AlphaFoldDB" id="A0AAX4JDM5"/>
<dbReference type="PANTHER" id="PTHR44360">
    <property type="entry name" value="DNAJ HOMOLOG SUBFAMILY B MEMBER 9"/>
    <property type="match status" value="1"/>
</dbReference>
<feature type="transmembrane region" description="Helical" evidence="2">
    <location>
        <begin position="198"/>
        <end position="213"/>
    </location>
</feature>
<dbReference type="PRINTS" id="PR00625">
    <property type="entry name" value="JDOMAIN"/>
</dbReference>
<evidence type="ECO:0000259" key="3">
    <source>
        <dbReference type="PROSITE" id="PS50076"/>
    </source>
</evidence>
<dbReference type="KEGG" id="vnx:VNE69_07179"/>
<evidence type="ECO:0000256" key="2">
    <source>
        <dbReference type="SAM" id="Phobius"/>
    </source>
</evidence>
<protein>
    <submittedName>
        <fullName evidence="4">DnaJ-like protein</fullName>
    </submittedName>
</protein>
<dbReference type="Pfam" id="PF00226">
    <property type="entry name" value="DnaJ"/>
    <property type="match status" value="1"/>
</dbReference>
<dbReference type="GeneID" id="90541935"/>
<evidence type="ECO:0000313" key="5">
    <source>
        <dbReference type="Proteomes" id="UP001334084"/>
    </source>
</evidence>
<dbReference type="Gene3D" id="1.10.287.110">
    <property type="entry name" value="DnaJ domain"/>
    <property type="match status" value="1"/>
</dbReference>